<proteinExistence type="predicted"/>
<dbReference type="InterPro" id="IPR024291">
    <property type="entry name" value="DUF3829"/>
</dbReference>
<evidence type="ECO:0000313" key="4">
    <source>
        <dbReference type="Proteomes" id="UP000673434"/>
    </source>
</evidence>
<accession>A0A9P0UA37</accession>
<organism evidence="3 4">
    <name type="scientific">Klebsiella oxytoca</name>
    <dbReference type="NCBI Taxonomy" id="571"/>
    <lineage>
        <taxon>Bacteria</taxon>
        <taxon>Pseudomonadati</taxon>
        <taxon>Pseudomonadota</taxon>
        <taxon>Gammaproteobacteria</taxon>
        <taxon>Enterobacterales</taxon>
        <taxon>Enterobacteriaceae</taxon>
        <taxon>Klebsiella/Raoultella group</taxon>
        <taxon>Klebsiella</taxon>
    </lineage>
</organism>
<dbReference type="Pfam" id="PF12889">
    <property type="entry name" value="DUF3829"/>
    <property type="match status" value="1"/>
</dbReference>
<feature type="chain" id="PRO_5043269262" evidence="2">
    <location>
        <begin position="22"/>
        <end position="344"/>
    </location>
</feature>
<protein>
    <submittedName>
        <fullName evidence="3">YiiG family protein</fullName>
    </submittedName>
</protein>
<feature type="region of interest" description="Disordered" evidence="1">
    <location>
        <begin position="29"/>
        <end position="54"/>
    </location>
</feature>
<name>A0A9P0UA37_KLEOX</name>
<dbReference type="EMBL" id="JAGKON010000024">
    <property type="protein sequence ID" value="MBQ0602343.1"/>
    <property type="molecule type" value="Genomic_DNA"/>
</dbReference>
<keyword evidence="4" id="KW-1185">Reference proteome</keyword>
<reference evidence="3 4" key="1">
    <citation type="submission" date="2021-03" db="EMBL/GenBank/DDBJ databases">
        <authorList>
            <person name="Stanton E."/>
        </authorList>
    </citation>
    <scope>NUCLEOTIDE SEQUENCE [LARGE SCALE GENOMIC DNA]</scope>
    <source>
        <strain evidence="3 4">2020EL-00037</strain>
    </source>
</reference>
<feature type="signal peptide" evidence="2">
    <location>
        <begin position="1"/>
        <end position="21"/>
    </location>
</feature>
<evidence type="ECO:0000313" key="3">
    <source>
        <dbReference type="EMBL" id="MBQ0602343.1"/>
    </source>
</evidence>
<feature type="compositionally biased region" description="Low complexity" evidence="1">
    <location>
        <begin position="29"/>
        <end position="44"/>
    </location>
</feature>
<dbReference type="RefSeq" id="WP_023321837.1">
    <property type="nucleotide sequence ID" value="NZ_CABGTQ010000027.1"/>
</dbReference>
<gene>
    <name evidence="3" type="ORF">J7S78_21280</name>
</gene>
<comment type="caution">
    <text evidence="3">The sequence shown here is derived from an EMBL/GenBank/DDBJ whole genome shotgun (WGS) entry which is preliminary data.</text>
</comment>
<dbReference type="PROSITE" id="PS51257">
    <property type="entry name" value="PROKAR_LIPOPROTEIN"/>
    <property type="match status" value="1"/>
</dbReference>
<dbReference type="Proteomes" id="UP000673434">
    <property type="component" value="Unassembled WGS sequence"/>
</dbReference>
<keyword evidence="2" id="KW-0732">Signal</keyword>
<evidence type="ECO:0000256" key="1">
    <source>
        <dbReference type="SAM" id="MobiDB-lite"/>
    </source>
</evidence>
<dbReference type="AlphaFoldDB" id="A0A9P0UA37"/>
<sequence length="344" mass="38303">MKRNLLAAAISCVLLMGLVGCDDNKLPESAPAPAAAPASPSASSGADNKEVKNASPDRIISEKMSVYIECYNDIDEDIYRSIKYYARWLDDLKVGPTGKEKSVGGITDVSAEFDKCLANMTHVSSLKPSLDPIDNLALPYINSSIKLAEVINKMNKYYEQQDYKDDAFAKGKALHTQFIQALAAFKPASDAYSEAIHEINNRRQEQQLKTIEAKEGKSFDYYSLSIMLTSKKVNQALEADKFDTDAAMKLVQDLGEQIEQLKSKQGETKKGPRMREIRAPTFIEAAEKYLLDAKTRVRRVRDNTPLTSGEAMLMDGAPQMVDGSFEHLMASYNQLVRWFNTLSD</sequence>
<evidence type="ECO:0000256" key="2">
    <source>
        <dbReference type="SAM" id="SignalP"/>
    </source>
</evidence>